<accession>A0A0J1FRU2</accession>
<reference evidence="2 3" key="1">
    <citation type="submission" date="2015-06" db="EMBL/GenBank/DDBJ databases">
        <title>Draft genome of the moderately acidophilic sulfate reducer Candidatus Desulfosporosinus acididurans strain M1.</title>
        <authorList>
            <person name="Poehlein A."/>
            <person name="Petzsch P."/>
            <person name="Johnson B.D."/>
            <person name="Schloemann M."/>
            <person name="Daniel R."/>
            <person name="Muehling M."/>
        </authorList>
    </citation>
    <scope>NUCLEOTIDE SEQUENCE [LARGE SCALE GENOMIC DNA]</scope>
    <source>
        <strain evidence="2 3">M1</strain>
    </source>
</reference>
<evidence type="ECO:0000313" key="2">
    <source>
        <dbReference type="EMBL" id="KLU65713.1"/>
    </source>
</evidence>
<evidence type="ECO:0000256" key="1">
    <source>
        <dbReference type="SAM" id="Phobius"/>
    </source>
</evidence>
<keyword evidence="1" id="KW-0472">Membrane</keyword>
<keyword evidence="1" id="KW-1133">Transmembrane helix</keyword>
<name>A0A0J1FRU2_9FIRM</name>
<proteinExistence type="predicted"/>
<feature type="transmembrane region" description="Helical" evidence="1">
    <location>
        <begin position="57"/>
        <end position="76"/>
    </location>
</feature>
<keyword evidence="1" id="KW-0812">Transmembrane</keyword>
<protein>
    <recommendedName>
        <fullName evidence="4">Zinc ribbon domain-containing protein</fullName>
    </recommendedName>
</protein>
<dbReference type="STRING" id="476652.DEAC_c23430"/>
<comment type="caution">
    <text evidence="2">The sequence shown here is derived from an EMBL/GenBank/DDBJ whole genome shotgun (WGS) entry which is preliminary data.</text>
</comment>
<organism evidence="2 3">
    <name type="scientific">Desulfosporosinus acididurans</name>
    <dbReference type="NCBI Taxonomy" id="476652"/>
    <lineage>
        <taxon>Bacteria</taxon>
        <taxon>Bacillati</taxon>
        <taxon>Bacillota</taxon>
        <taxon>Clostridia</taxon>
        <taxon>Eubacteriales</taxon>
        <taxon>Desulfitobacteriaceae</taxon>
        <taxon>Desulfosporosinus</taxon>
    </lineage>
</organism>
<dbReference type="RefSeq" id="WP_047810196.1">
    <property type="nucleotide sequence ID" value="NZ_LDZY01000007.1"/>
</dbReference>
<feature type="transmembrane region" description="Helical" evidence="1">
    <location>
        <begin position="82"/>
        <end position="100"/>
    </location>
</feature>
<dbReference type="EMBL" id="LDZY01000007">
    <property type="protein sequence ID" value="KLU65713.1"/>
    <property type="molecule type" value="Genomic_DNA"/>
</dbReference>
<evidence type="ECO:0008006" key="4">
    <source>
        <dbReference type="Google" id="ProtNLM"/>
    </source>
</evidence>
<dbReference type="Proteomes" id="UP000036356">
    <property type="component" value="Unassembled WGS sequence"/>
</dbReference>
<keyword evidence="3" id="KW-1185">Reference proteome</keyword>
<dbReference type="AlphaFoldDB" id="A0A0J1FRU2"/>
<evidence type="ECO:0000313" key="3">
    <source>
        <dbReference type="Proteomes" id="UP000036356"/>
    </source>
</evidence>
<sequence length="123" mass="13963">MKRTDIAGYACPVCDTANPISVNYCSHCGHWLLDTVEEPIPLNKKEFKKRTKHHANIFFRLGLAQVWIALLLLFELLMKSQAWFDGLVIVYFIFTAITNLKAGKLVKQQQAHPSSSETKTNLS</sequence>
<gene>
    <name evidence="2" type="ORF">DEAC_c23430</name>
</gene>
<dbReference type="PATRIC" id="fig|476652.3.peg.2435"/>